<organism evidence="2 3">
    <name type="scientific">Striga hermonthica</name>
    <name type="common">Purple witchweed</name>
    <name type="synonym">Buchnera hermonthica</name>
    <dbReference type="NCBI Taxonomy" id="68872"/>
    <lineage>
        <taxon>Eukaryota</taxon>
        <taxon>Viridiplantae</taxon>
        <taxon>Streptophyta</taxon>
        <taxon>Embryophyta</taxon>
        <taxon>Tracheophyta</taxon>
        <taxon>Spermatophyta</taxon>
        <taxon>Magnoliopsida</taxon>
        <taxon>eudicotyledons</taxon>
        <taxon>Gunneridae</taxon>
        <taxon>Pentapetalae</taxon>
        <taxon>asterids</taxon>
        <taxon>lamiids</taxon>
        <taxon>Lamiales</taxon>
        <taxon>Orobanchaceae</taxon>
        <taxon>Buchnereae</taxon>
        <taxon>Striga</taxon>
    </lineage>
</organism>
<keyword evidence="2" id="KW-0548">Nucleotidyltransferase</keyword>
<dbReference type="PANTHER" id="PTHR34456">
    <property type="entry name" value="MITOVIRUS RNA-DEPENDENT RNA POLYMERASE"/>
    <property type="match status" value="1"/>
</dbReference>
<dbReference type="SUPFAM" id="SSF56672">
    <property type="entry name" value="DNA/RNA polymerases"/>
    <property type="match status" value="1"/>
</dbReference>
<dbReference type="Pfam" id="PF05919">
    <property type="entry name" value="Mitovir_RNA_pol"/>
    <property type="match status" value="1"/>
</dbReference>
<keyword evidence="2" id="KW-0696">RNA-directed RNA polymerase</keyword>
<protein>
    <submittedName>
        <fullName evidence="2">Mitovirus RNA-dependent RNA polymerase</fullName>
    </submittedName>
</protein>
<accession>A0A9N7RB18</accession>
<evidence type="ECO:0000256" key="1">
    <source>
        <dbReference type="SAM" id="SignalP"/>
    </source>
</evidence>
<keyword evidence="1" id="KW-0732">Signal</keyword>
<feature type="non-terminal residue" evidence="2">
    <location>
        <position position="1"/>
    </location>
</feature>
<keyword evidence="3" id="KW-1185">Reference proteome</keyword>
<sequence>PLGYYASWPLFAFSHHLLVWIAAERVYPGLRFDKYCVLGDDVVIADKQVAPVYASLLDDLGVDISVSKSLVSETGCVEFAKRFLVDGLKKDLSPVSARCVQNYYHPHGLAAIDMKYKVKRFSTLCRIGGSGYRTLATLSSSSSKVIRRRRAIWYHYRLPVEWWLGRGGPLDPYMRGFLIDVVRKEYRPRDLKVVPDHYFYQIGMKEFQEWSILRRWVKRWLDEVHWYASVALDPCVSLQVILEGPPVVEKKWNFSAQDPNLVRFGLLWKLYDLVGSLGPSWRPGILSEGSSIAKMGYLLGPCGANSFLVSALGLEQPRAGRGVIYPLSGNAPHKTIRNKTLGVFCARPSSRCVVTTYNITATSLLRRSP</sequence>
<evidence type="ECO:0000313" key="3">
    <source>
        <dbReference type="Proteomes" id="UP001153555"/>
    </source>
</evidence>
<name>A0A9N7RB18_STRHE</name>
<reference evidence="2" key="1">
    <citation type="submission" date="2019-12" db="EMBL/GenBank/DDBJ databases">
        <authorList>
            <person name="Scholes J."/>
        </authorList>
    </citation>
    <scope>NUCLEOTIDE SEQUENCE</scope>
</reference>
<feature type="chain" id="PRO_5040287349" evidence="1">
    <location>
        <begin position="24"/>
        <end position="369"/>
    </location>
</feature>
<dbReference type="InterPro" id="IPR043502">
    <property type="entry name" value="DNA/RNA_pol_sf"/>
</dbReference>
<dbReference type="PANTHER" id="PTHR34456:SF13">
    <property type="entry name" value="REVERSE TRANSCRIPTASE DOMAIN-CONTAINING PROTEIN"/>
    <property type="match status" value="1"/>
</dbReference>
<dbReference type="GO" id="GO:0003968">
    <property type="term" value="F:RNA-directed RNA polymerase activity"/>
    <property type="evidence" value="ECO:0007669"/>
    <property type="project" value="UniProtKB-KW"/>
</dbReference>
<keyword evidence="2" id="KW-0808">Transferase</keyword>
<comment type="caution">
    <text evidence="2">The sequence shown here is derived from an EMBL/GenBank/DDBJ whole genome shotgun (WGS) entry which is preliminary data.</text>
</comment>
<dbReference type="Proteomes" id="UP001153555">
    <property type="component" value="Unassembled WGS sequence"/>
</dbReference>
<feature type="signal peptide" evidence="1">
    <location>
        <begin position="1"/>
        <end position="23"/>
    </location>
</feature>
<dbReference type="EMBL" id="CACSLK010022029">
    <property type="protein sequence ID" value="CAA0822083.1"/>
    <property type="molecule type" value="Genomic_DNA"/>
</dbReference>
<dbReference type="OrthoDB" id="1750590at2759"/>
<dbReference type="AlphaFoldDB" id="A0A9N7RB18"/>
<proteinExistence type="predicted"/>
<gene>
    <name evidence="2" type="ORF">SHERM_19676</name>
</gene>
<evidence type="ECO:0000313" key="2">
    <source>
        <dbReference type="EMBL" id="CAA0822083.1"/>
    </source>
</evidence>
<dbReference type="InterPro" id="IPR008686">
    <property type="entry name" value="RNA_pol_mitovir"/>
</dbReference>